<evidence type="ECO:0000313" key="3">
    <source>
        <dbReference type="Proteomes" id="UP000285523"/>
    </source>
</evidence>
<sequence>MRREAAEPWLFDSVGYTKAVMRGLDPPARPEPLRRGEGPRIHRPRSGPMVMATFDEGDGRRVKPGNDVL</sequence>
<dbReference type="AlphaFoldDB" id="A0A418UYM3"/>
<evidence type="ECO:0000256" key="1">
    <source>
        <dbReference type="SAM" id="MobiDB-lite"/>
    </source>
</evidence>
<dbReference type="EMBL" id="QYYD01000030">
    <property type="protein sequence ID" value="RJF68334.1"/>
    <property type="molecule type" value="Genomic_DNA"/>
</dbReference>
<feature type="compositionally biased region" description="Basic and acidic residues" evidence="1">
    <location>
        <begin position="31"/>
        <end position="40"/>
    </location>
</feature>
<organism evidence="2 3">
    <name type="scientific">Rhodopseudomonas palustris</name>
    <dbReference type="NCBI Taxonomy" id="1076"/>
    <lineage>
        <taxon>Bacteria</taxon>
        <taxon>Pseudomonadati</taxon>
        <taxon>Pseudomonadota</taxon>
        <taxon>Alphaproteobacteria</taxon>
        <taxon>Hyphomicrobiales</taxon>
        <taxon>Nitrobacteraceae</taxon>
        <taxon>Rhodopseudomonas</taxon>
    </lineage>
</organism>
<gene>
    <name evidence="2" type="ORF">D4Q52_22675</name>
</gene>
<reference evidence="2 3" key="1">
    <citation type="submission" date="2018-09" db="EMBL/GenBank/DDBJ databases">
        <title>Draft genome sequence of Rhodopseudomonas palustris 2.1.18.</title>
        <authorList>
            <person name="Robertson S.L."/>
            <person name="Meyer T.E."/>
            <person name="Kyndt J.A."/>
        </authorList>
    </citation>
    <scope>NUCLEOTIDE SEQUENCE [LARGE SCALE GENOMIC DNA]</scope>
    <source>
        <strain evidence="2 3">2.1.18</strain>
    </source>
</reference>
<feature type="region of interest" description="Disordered" evidence="1">
    <location>
        <begin position="22"/>
        <end position="69"/>
    </location>
</feature>
<dbReference type="Proteomes" id="UP000285523">
    <property type="component" value="Unassembled WGS sequence"/>
</dbReference>
<proteinExistence type="predicted"/>
<accession>A0A418UYM3</accession>
<comment type="caution">
    <text evidence="2">The sequence shown here is derived from an EMBL/GenBank/DDBJ whole genome shotgun (WGS) entry which is preliminary data.</text>
</comment>
<evidence type="ECO:0000313" key="2">
    <source>
        <dbReference type="EMBL" id="RJF68334.1"/>
    </source>
</evidence>
<protein>
    <submittedName>
        <fullName evidence="2">Uncharacterized protein</fullName>
    </submittedName>
</protein>
<name>A0A418UYM3_RHOPL</name>